<reference evidence="4" key="1">
    <citation type="journal article" date="2019" name="Int. J. Syst. Evol. Microbiol.">
        <title>The Global Catalogue of Microorganisms (GCM) 10K type strain sequencing project: providing services to taxonomists for standard genome sequencing and annotation.</title>
        <authorList>
            <consortium name="The Broad Institute Genomics Platform"/>
            <consortium name="The Broad Institute Genome Sequencing Center for Infectious Disease"/>
            <person name="Wu L."/>
            <person name="Ma J."/>
        </authorList>
    </citation>
    <scope>NUCLEOTIDE SEQUENCE [LARGE SCALE GENOMIC DNA]</scope>
    <source>
        <strain evidence="4">CGMCC 4.7349</strain>
    </source>
</reference>
<gene>
    <name evidence="3" type="ORF">GCM10012286_40510</name>
</gene>
<dbReference type="RefSeq" id="WP_164323858.1">
    <property type="nucleotide sequence ID" value="NZ_BMNG01000008.1"/>
</dbReference>
<keyword evidence="2" id="KW-0732">Signal</keyword>
<proteinExistence type="predicted"/>
<feature type="compositionally biased region" description="Basic and acidic residues" evidence="1">
    <location>
        <begin position="75"/>
        <end position="89"/>
    </location>
</feature>
<name>A0ABQ2M692_9ACTN</name>
<evidence type="ECO:0000256" key="2">
    <source>
        <dbReference type="SAM" id="SignalP"/>
    </source>
</evidence>
<dbReference type="Proteomes" id="UP000656881">
    <property type="component" value="Unassembled WGS sequence"/>
</dbReference>
<accession>A0ABQ2M692</accession>
<feature type="compositionally biased region" description="Basic and acidic residues" evidence="1">
    <location>
        <begin position="33"/>
        <end position="45"/>
    </location>
</feature>
<comment type="caution">
    <text evidence="3">The sequence shown here is derived from an EMBL/GenBank/DDBJ whole genome shotgun (WGS) entry which is preliminary data.</text>
</comment>
<dbReference type="PROSITE" id="PS51257">
    <property type="entry name" value="PROKAR_LIPOPROTEIN"/>
    <property type="match status" value="1"/>
</dbReference>
<evidence type="ECO:0000313" key="4">
    <source>
        <dbReference type="Proteomes" id="UP000656881"/>
    </source>
</evidence>
<feature type="chain" id="PRO_5047045275" description="Lipoprotein" evidence="2">
    <location>
        <begin position="30"/>
        <end position="204"/>
    </location>
</feature>
<feature type="region of interest" description="Disordered" evidence="1">
    <location>
        <begin position="32"/>
        <end position="100"/>
    </location>
</feature>
<sequence length="204" mass="21514">MPRTEPRRRTPRVISVTATALLGAVLLTACGTEQRDDTAPPRDAEVAAGTPSAPDGTSTPSSGNSPYVDPGPGDRAPHNEENNAYRRPGEMSATSEKAADVQAKRVQAVLKRLWTKGTWDPDSVRATLRRELGAETGAKGKKLTVQGMNAHSEGDGSVTPEGAMVGLRVRDDACVTAYIQESSYGAQSNGPFMETGCIEPPTGH</sequence>
<evidence type="ECO:0000256" key="1">
    <source>
        <dbReference type="SAM" id="MobiDB-lite"/>
    </source>
</evidence>
<organism evidence="3 4">
    <name type="scientific">Streptomyces lasiicapitis</name>
    <dbReference type="NCBI Taxonomy" id="1923961"/>
    <lineage>
        <taxon>Bacteria</taxon>
        <taxon>Bacillati</taxon>
        <taxon>Actinomycetota</taxon>
        <taxon>Actinomycetes</taxon>
        <taxon>Kitasatosporales</taxon>
        <taxon>Streptomycetaceae</taxon>
        <taxon>Streptomyces</taxon>
    </lineage>
</organism>
<evidence type="ECO:0008006" key="5">
    <source>
        <dbReference type="Google" id="ProtNLM"/>
    </source>
</evidence>
<keyword evidence="4" id="KW-1185">Reference proteome</keyword>
<dbReference type="EMBL" id="BMNG01000008">
    <property type="protein sequence ID" value="GGO47371.1"/>
    <property type="molecule type" value="Genomic_DNA"/>
</dbReference>
<feature type="signal peptide" evidence="2">
    <location>
        <begin position="1"/>
        <end position="29"/>
    </location>
</feature>
<evidence type="ECO:0000313" key="3">
    <source>
        <dbReference type="EMBL" id="GGO47371.1"/>
    </source>
</evidence>
<feature type="compositionally biased region" description="Polar residues" evidence="1">
    <location>
        <begin position="55"/>
        <end position="65"/>
    </location>
</feature>
<protein>
    <recommendedName>
        <fullName evidence="5">Lipoprotein</fullName>
    </recommendedName>
</protein>